<proteinExistence type="predicted"/>
<protein>
    <submittedName>
        <fullName evidence="2">Uncharacterized protein</fullName>
    </submittedName>
</protein>
<gene>
    <name evidence="2" type="ORF">POTOM_021963</name>
</gene>
<keyword evidence="3" id="KW-1185">Reference proteome</keyword>
<keyword evidence="1" id="KW-1133">Transmembrane helix</keyword>
<reference evidence="2" key="1">
    <citation type="journal article" date="2020" name="bioRxiv">
        <title>Hybrid origin of Populus tomentosa Carr. identified through genome sequencing and phylogenomic analysis.</title>
        <authorList>
            <person name="An X."/>
            <person name="Gao K."/>
            <person name="Chen Z."/>
            <person name="Li J."/>
            <person name="Yang X."/>
            <person name="Yang X."/>
            <person name="Zhou J."/>
            <person name="Guo T."/>
            <person name="Zhao T."/>
            <person name="Huang S."/>
            <person name="Miao D."/>
            <person name="Khan W.U."/>
            <person name="Rao P."/>
            <person name="Ye M."/>
            <person name="Lei B."/>
            <person name="Liao W."/>
            <person name="Wang J."/>
            <person name="Ji L."/>
            <person name="Li Y."/>
            <person name="Guo B."/>
            <person name="Mustafa N.S."/>
            <person name="Li S."/>
            <person name="Yun Q."/>
            <person name="Keller S.R."/>
            <person name="Mao J."/>
            <person name="Zhang R."/>
            <person name="Strauss S.H."/>
        </authorList>
    </citation>
    <scope>NUCLEOTIDE SEQUENCE</scope>
    <source>
        <strain evidence="2">GM15</strain>
        <tissue evidence="2">Leaf</tissue>
    </source>
</reference>
<evidence type="ECO:0000256" key="1">
    <source>
        <dbReference type="SAM" id="Phobius"/>
    </source>
</evidence>
<sequence length="137" mass="16501">MPVISAREKTLQCWRWNWMLKRWQNITKHRRCPPTRRIIWFVHASVFLFCYPPWMFLQFYLLREGNVFTVIFGQFCNLKIRPRKENGILLSCLSGCLCWESCLAGCLCWDSCLAFIATYVVAQIWFWGFNNWIVFLT</sequence>
<keyword evidence="1" id="KW-0812">Transmembrane</keyword>
<evidence type="ECO:0000313" key="3">
    <source>
        <dbReference type="Proteomes" id="UP000886885"/>
    </source>
</evidence>
<name>A0A8X7ZYE0_POPTO</name>
<dbReference type="EMBL" id="JAAWWB010000010">
    <property type="protein sequence ID" value="KAG6774603.1"/>
    <property type="molecule type" value="Genomic_DNA"/>
</dbReference>
<feature type="transmembrane region" description="Helical" evidence="1">
    <location>
        <begin position="38"/>
        <end position="61"/>
    </location>
</feature>
<keyword evidence="1" id="KW-0472">Membrane</keyword>
<organism evidence="2 3">
    <name type="scientific">Populus tomentosa</name>
    <name type="common">Chinese white poplar</name>
    <dbReference type="NCBI Taxonomy" id="118781"/>
    <lineage>
        <taxon>Eukaryota</taxon>
        <taxon>Viridiplantae</taxon>
        <taxon>Streptophyta</taxon>
        <taxon>Embryophyta</taxon>
        <taxon>Tracheophyta</taxon>
        <taxon>Spermatophyta</taxon>
        <taxon>Magnoliopsida</taxon>
        <taxon>eudicotyledons</taxon>
        <taxon>Gunneridae</taxon>
        <taxon>Pentapetalae</taxon>
        <taxon>rosids</taxon>
        <taxon>fabids</taxon>
        <taxon>Malpighiales</taxon>
        <taxon>Salicaceae</taxon>
        <taxon>Saliceae</taxon>
        <taxon>Populus</taxon>
    </lineage>
</organism>
<dbReference type="AlphaFoldDB" id="A0A8X7ZYE0"/>
<accession>A0A8X7ZYE0</accession>
<comment type="caution">
    <text evidence="2">The sequence shown here is derived from an EMBL/GenBank/DDBJ whole genome shotgun (WGS) entry which is preliminary data.</text>
</comment>
<evidence type="ECO:0000313" key="2">
    <source>
        <dbReference type="EMBL" id="KAG6774603.1"/>
    </source>
</evidence>
<feature type="transmembrane region" description="Helical" evidence="1">
    <location>
        <begin position="116"/>
        <end position="135"/>
    </location>
</feature>
<dbReference type="Proteomes" id="UP000886885">
    <property type="component" value="Chromosome 5D"/>
</dbReference>